<organism evidence="2 3">
    <name type="scientific">Nitratidesulfovibrio vulgaris (strain DP4)</name>
    <name type="common">Desulfovibrio vulgaris</name>
    <dbReference type="NCBI Taxonomy" id="391774"/>
    <lineage>
        <taxon>Bacteria</taxon>
        <taxon>Pseudomonadati</taxon>
        <taxon>Thermodesulfobacteriota</taxon>
        <taxon>Desulfovibrionia</taxon>
        <taxon>Desulfovibrionales</taxon>
        <taxon>Desulfovibrionaceae</taxon>
        <taxon>Nitratidesulfovibrio</taxon>
    </lineage>
</organism>
<reference evidence="3" key="1">
    <citation type="journal article" date="2009" name="Environ. Microbiol.">
        <title>Contribution of mobile genetic elements to Desulfovibrio vulgaris genome plasticity.</title>
        <authorList>
            <person name="Walker C.B."/>
            <person name="Stolyar S."/>
            <person name="Chivian D."/>
            <person name="Pinel N."/>
            <person name="Gabster J.A."/>
            <person name="Dehal P.S."/>
            <person name="He Z."/>
            <person name="Yang Z.K."/>
            <person name="Yen H.C."/>
            <person name="Zhou J."/>
            <person name="Wall J.D."/>
            <person name="Hazen T.C."/>
            <person name="Arkin A.P."/>
            <person name="Stahl D.A."/>
        </authorList>
    </citation>
    <scope>NUCLEOTIDE SEQUENCE [LARGE SCALE GENOMIC DNA]</scope>
    <source>
        <strain evidence="3">DP4</strain>
    </source>
</reference>
<dbReference type="KEGG" id="dvl:Dvul_2006"/>
<gene>
    <name evidence="2" type="ordered locus">Dvul_2006</name>
</gene>
<dbReference type="SUPFAM" id="SSF89550">
    <property type="entry name" value="PHP domain-like"/>
    <property type="match status" value="1"/>
</dbReference>
<dbReference type="Proteomes" id="UP000009173">
    <property type="component" value="Chromosome"/>
</dbReference>
<dbReference type="RefSeq" id="WP_010938281.1">
    <property type="nucleotide sequence ID" value="NC_008751.1"/>
</dbReference>
<dbReference type="PANTHER" id="PTHR36928:SF1">
    <property type="entry name" value="PHOSPHATASE YCDX-RELATED"/>
    <property type="match status" value="1"/>
</dbReference>
<dbReference type="InterPro" id="IPR003141">
    <property type="entry name" value="Pol/His_phosphatase_N"/>
</dbReference>
<dbReference type="EMBL" id="CP000527">
    <property type="protein sequence ID" value="ABM29022.1"/>
    <property type="molecule type" value="Genomic_DNA"/>
</dbReference>
<evidence type="ECO:0000313" key="2">
    <source>
        <dbReference type="EMBL" id="ABM29022.1"/>
    </source>
</evidence>
<dbReference type="PANTHER" id="PTHR36928">
    <property type="entry name" value="PHOSPHATASE YCDX-RELATED"/>
    <property type="match status" value="1"/>
</dbReference>
<dbReference type="GO" id="GO:0042578">
    <property type="term" value="F:phosphoric ester hydrolase activity"/>
    <property type="evidence" value="ECO:0007669"/>
    <property type="project" value="TreeGrafter"/>
</dbReference>
<proteinExistence type="predicted"/>
<name>A0A0H3A9K5_NITV4</name>
<dbReference type="CDD" id="cd07432">
    <property type="entry name" value="PHP_HisPPase"/>
    <property type="match status" value="1"/>
</dbReference>
<dbReference type="GO" id="GO:0005829">
    <property type="term" value="C:cytosol"/>
    <property type="evidence" value="ECO:0007669"/>
    <property type="project" value="TreeGrafter"/>
</dbReference>
<dbReference type="SMART" id="SM00481">
    <property type="entry name" value="POLIIIAc"/>
    <property type="match status" value="1"/>
</dbReference>
<dbReference type="AlphaFoldDB" id="A0A0H3A9K5"/>
<dbReference type="InterPro" id="IPR050243">
    <property type="entry name" value="PHP_phosphatase"/>
</dbReference>
<dbReference type="InterPro" id="IPR004013">
    <property type="entry name" value="PHP_dom"/>
</dbReference>
<dbReference type="GO" id="GO:0008270">
    <property type="term" value="F:zinc ion binding"/>
    <property type="evidence" value="ECO:0007669"/>
    <property type="project" value="TreeGrafter"/>
</dbReference>
<sequence>MIDFHVHTTFSDSTMTPAVAVRHAKMAGYRAVALTDHADHANMDLILRQTLPLARKYSLYAGIEVFAGVELTHVPPALIPEAVREARAMGAQLVLVHGETISDAVETGTNLAAIEGGVDILAHPGLVSDEDAAYAAERGVRFEITTRPGHALTNGHVAMAARRHGVRCVINNDAHHSRDFVNPDHRLAVALGAGLTTAEVTAAEAESRTLLGRLLREVR</sequence>
<dbReference type="HOGENOM" id="CLU_106253_0_0_7"/>
<dbReference type="SMR" id="A0A0H3A9K5"/>
<accession>A0A0H3A9K5</accession>
<dbReference type="InterPro" id="IPR016195">
    <property type="entry name" value="Pol/histidinol_Pase-like"/>
</dbReference>
<feature type="domain" description="Polymerase/histidinol phosphatase N-terminal" evidence="1">
    <location>
        <begin position="2"/>
        <end position="75"/>
    </location>
</feature>
<evidence type="ECO:0000259" key="1">
    <source>
        <dbReference type="SMART" id="SM00481"/>
    </source>
</evidence>
<dbReference type="Pfam" id="PF02811">
    <property type="entry name" value="PHP"/>
    <property type="match status" value="1"/>
</dbReference>
<dbReference type="Gene3D" id="3.20.20.140">
    <property type="entry name" value="Metal-dependent hydrolases"/>
    <property type="match status" value="1"/>
</dbReference>
<evidence type="ECO:0000313" key="3">
    <source>
        <dbReference type="Proteomes" id="UP000009173"/>
    </source>
</evidence>
<dbReference type="NCBIfam" id="NF004981">
    <property type="entry name" value="PRK06361.1"/>
    <property type="match status" value="1"/>
</dbReference>
<protein>
    <submittedName>
        <fullName evidence="2">PHP C-terminal domain protein</fullName>
    </submittedName>
</protein>